<keyword evidence="3" id="KW-1185">Reference proteome</keyword>
<dbReference type="EMBL" id="CP079194">
    <property type="protein sequence ID" value="QXT38478.1"/>
    <property type="molecule type" value="Genomic_DNA"/>
</dbReference>
<dbReference type="KEGG" id="gce:KYE46_11025"/>
<evidence type="ECO:0000259" key="1">
    <source>
        <dbReference type="Pfam" id="PF13403"/>
    </source>
</evidence>
<dbReference type="RefSeq" id="WP_219000674.1">
    <property type="nucleotide sequence ID" value="NZ_CP079194.1"/>
</dbReference>
<dbReference type="AlphaFoldDB" id="A0A8F6TV71"/>
<sequence length="371" mass="40414">MSYSTVNHIFIGNFAIMDNDESDWDTDNADAVKGTYDVNDMELISVTQFDAGDDGVLYDDEGGTGDSISYTTSQGSYSGPVDTSILYDTVITEKDGSRTSMEVIVKQMPNGDTFIVDWEDRGSLDNMQITKIELKAPATTNYVGAYTTYSVDNTSVCFASGTLIDTPRGPIRIEFLRPGDLVDTADNGPQILRWIGGQMLATPGRHAPIVISQGALGGGLPTQPLSVSPQHRILVRSPIVQRMFDTDEVLLPAKRLLDHPGISQGAADSPVCYWHMLFDRHEVVRAHGIWAESLFLGPEAVKSIGEDAIAEITDIFAVDSLDALIELTGQTARPVPEPARQKRLVARQTTNLRAWQSPRLAGQAAPSRERG</sequence>
<dbReference type="Pfam" id="PF13403">
    <property type="entry name" value="Hint_2"/>
    <property type="match status" value="1"/>
</dbReference>
<evidence type="ECO:0000313" key="2">
    <source>
        <dbReference type="EMBL" id="QXT38478.1"/>
    </source>
</evidence>
<name>A0A8F6TV71_9RHOB</name>
<feature type="domain" description="Hedgehog/Intein (Hint)" evidence="1">
    <location>
        <begin position="156"/>
        <end position="297"/>
    </location>
</feature>
<organism evidence="2 3">
    <name type="scientific">Gymnodinialimonas ceratoperidinii</name>
    <dbReference type="NCBI Taxonomy" id="2856823"/>
    <lineage>
        <taxon>Bacteria</taxon>
        <taxon>Pseudomonadati</taxon>
        <taxon>Pseudomonadota</taxon>
        <taxon>Alphaproteobacteria</taxon>
        <taxon>Rhodobacterales</taxon>
        <taxon>Paracoccaceae</taxon>
        <taxon>Gymnodinialimonas</taxon>
    </lineage>
</organism>
<accession>A0A8F6TV71</accession>
<evidence type="ECO:0000313" key="3">
    <source>
        <dbReference type="Proteomes" id="UP000825009"/>
    </source>
</evidence>
<gene>
    <name evidence="2" type="ORF">KYE46_11025</name>
</gene>
<protein>
    <submittedName>
        <fullName evidence="2">Hint domain-containing protein</fullName>
    </submittedName>
</protein>
<dbReference type="InterPro" id="IPR028992">
    <property type="entry name" value="Hedgehog/Intein_dom"/>
</dbReference>
<reference evidence="2 3" key="1">
    <citation type="submission" date="2021-07" db="EMBL/GenBank/DDBJ databases">
        <title>A novel Jannaschia species isolated from marine dinoflagellate Ceratoperidinium margalefii.</title>
        <authorList>
            <person name="Jiang Y."/>
            <person name="Li Z."/>
        </authorList>
    </citation>
    <scope>NUCLEOTIDE SEQUENCE [LARGE SCALE GENOMIC DNA]</scope>
    <source>
        <strain evidence="2 3">J12C1-MA-4</strain>
    </source>
</reference>
<dbReference type="Proteomes" id="UP000825009">
    <property type="component" value="Chromosome"/>
</dbReference>
<proteinExistence type="predicted"/>